<dbReference type="AlphaFoldDB" id="A0A1D2MHV3"/>
<dbReference type="PANTHER" id="PTHR18952">
    <property type="entry name" value="CARBONIC ANHYDRASE"/>
    <property type="match status" value="1"/>
</dbReference>
<comment type="similarity">
    <text evidence="1">Belongs to the alpha-carbonic anhydrase family.</text>
</comment>
<dbReference type="SMART" id="SM01057">
    <property type="entry name" value="Carb_anhydrase"/>
    <property type="match status" value="1"/>
</dbReference>
<dbReference type="InterPro" id="IPR036398">
    <property type="entry name" value="CA_dom_sf"/>
</dbReference>
<evidence type="ECO:0000256" key="1">
    <source>
        <dbReference type="ARBA" id="ARBA00010718"/>
    </source>
</evidence>
<dbReference type="OrthoDB" id="429145at2759"/>
<evidence type="ECO:0000256" key="5">
    <source>
        <dbReference type="ARBA" id="ARBA00023239"/>
    </source>
</evidence>
<dbReference type="STRING" id="48709.A0A1D2MHV3"/>
<dbReference type="EC" id="4.2.1.1" evidence="2"/>
<keyword evidence="4" id="KW-0862">Zinc</keyword>
<accession>A0A1D2MHV3</accession>
<keyword evidence="5" id="KW-0456">Lyase</keyword>
<dbReference type="GO" id="GO:0004089">
    <property type="term" value="F:carbonate dehydratase activity"/>
    <property type="evidence" value="ECO:0007669"/>
    <property type="project" value="UniProtKB-EC"/>
</dbReference>
<name>A0A1D2MHV3_ORCCI</name>
<gene>
    <name evidence="9" type="ORF">Ocin01_14149</name>
</gene>
<proteinExistence type="inferred from homology"/>
<protein>
    <recommendedName>
        <fullName evidence="2">carbonic anhydrase</fullName>
        <ecNumber evidence="2">4.2.1.1</ecNumber>
    </recommendedName>
</protein>
<dbReference type="PROSITE" id="PS51144">
    <property type="entry name" value="ALPHA_CA_2"/>
    <property type="match status" value="1"/>
</dbReference>
<dbReference type="SUPFAM" id="SSF51069">
    <property type="entry name" value="Carbonic anhydrase"/>
    <property type="match status" value="1"/>
</dbReference>
<reference evidence="9 10" key="1">
    <citation type="journal article" date="2016" name="Genome Biol. Evol.">
        <title>Gene Family Evolution Reflects Adaptation to Soil Environmental Stressors in the Genome of the Collembolan Orchesella cincta.</title>
        <authorList>
            <person name="Faddeeva-Vakhrusheva A."/>
            <person name="Derks M.F."/>
            <person name="Anvar S.Y."/>
            <person name="Agamennone V."/>
            <person name="Suring W."/>
            <person name="Smit S."/>
            <person name="van Straalen N.M."/>
            <person name="Roelofs D."/>
        </authorList>
    </citation>
    <scope>NUCLEOTIDE SEQUENCE [LARGE SCALE GENOMIC DNA]</scope>
    <source>
        <tissue evidence="9">Mixed pool</tissue>
    </source>
</reference>
<evidence type="ECO:0000256" key="7">
    <source>
        <dbReference type="SAM" id="MobiDB-lite"/>
    </source>
</evidence>
<keyword evidence="3" id="KW-0479">Metal-binding</keyword>
<dbReference type="EMBL" id="LJIJ01001207">
    <property type="protein sequence ID" value="ODM92533.1"/>
    <property type="molecule type" value="Genomic_DNA"/>
</dbReference>
<organism evidence="9 10">
    <name type="scientific">Orchesella cincta</name>
    <name type="common">Springtail</name>
    <name type="synonym">Podura cincta</name>
    <dbReference type="NCBI Taxonomy" id="48709"/>
    <lineage>
        <taxon>Eukaryota</taxon>
        <taxon>Metazoa</taxon>
        <taxon>Ecdysozoa</taxon>
        <taxon>Arthropoda</taxon>
        <taxon>Hexapoda</taxon>
        <taxon>Collembola</taxon>
        <taxon>Entomobryomorpha</taxon>
        <taxon>Entomobryoidea</taxon>
        <taxon>Orchesellidae</taxon>
        <taxon>Orchesellinae</taxon>
        <taxon>Orchesella</taxon>
    </lineage>
</organism>
<sequence>MVLVTKTLMMQPDSEEQIPTPPNSSAPSATATTIWTQTNVNPDGRLQVSKVLRSGINSTSVNSTPQPSPTPISEILKQLRTLRKPTPVLESWQNIFRTLRRHWTTVGRRIAATLPTPLPHPTADRTGLTPDAQIIQNLIDALKKYLNGTREQLFYFDWSKYRFLENPEYKTVEDIPFHKVYEEFLSHYVYADTTRYVIDLKKDIDRDLGLDSLYYSYDIIRRVYRGYVEAVISQLNCTKAIVQQVTTRRDGRADIKRVLDNARKKCIDPINATLNATTRLTTYVVTRQILRYLYDTYFLRKESRQRYTLPLTPVQFPICKHNEPSPINIHTNQGRKSTLTSYKFGDAAYRLNRFFISFPQDGSTLLSVGIVDGERLDESSVKLTGVAVKGQHLTFPNHAHSHCKDWKSQGSEHRLDSKGGQMELQMIFTIAGSADPIKYWHVLARVQNRLFQFREKLVIILSVLVDALETEEDVIRKIEEEGTQQDPYLFEPFTQAAYHFRKEREDHSEQDEPRGYVSMDPVFRFIDFIPKTKSKFYTYRGSLSWPPCFGYVIWSVYEQRLYISKRQFDEFIKIPAFGMANHNRASDNFRREDQITVEEEKRVNIDYATLQNLINKRTVDRFILEGIHDHTPEGDDALVDEAVYYLDSEGISQKKGGGTCAATTTLALLSTIYGAARDRYYNECSYSFTYFTI</sequence>
<evidence type="ECO:0000256" key="4">
    <source>
        <dbReference type="ARBA" id="ARBA00022833"/>
    </source>
</evidence>
<evidence type="ECO:0000313" key="10">
    <source>
        <dbReference type="Proteomes" id="UP000094527"/>
    </source>
</evidence>
<evidence type="ECO:0000313" key="9">
    <source>
        <dbReference type="EMBL" id="ODM92533.1"/>
    </source>
</evidence>
<dbReference type="Pfam" id="PF00194">
    <property type="entry name" value="Carb_anhydrase"/>
    <property type="match status" value="2"/>
</dbReference>
<dbReference type="PANTHER" id="PTHR18952:SF265">
    <property type="entry name" value="CARBONIC ANHYDRASE"/>
    <property type="match status" value="1"/>
</dbReference>
<comment type="caution">
    <text evidence="9">The sequence shown here is derived from an EMBL/GenBank/DDBJ whole genome shotgun (WGS) entry which is preliminary data.</text>
</comment>
<comment type="catalytic activity">
    <reaction evidence="6">
        <text>hydrogencarbonate + H(+) = CO2 + H2O</text>
        <dbReference type="Rhea" id="RHEA:10748"/>
        <dbReference type="ChEBI" id="CHEBI:15377"/>
        <dbReference type="ChEBI" id="CHEBI:15378"/>
        <dbReference type="ChEBI" id="CHEBI:16526"/>
        <dbReference type="ChEBI" id="CHEBI:17544"/>
        <dbReference type="EC" id="4.2.1.1"/>
    </reaction>
</comment>
<evidence type="ECO:0000256" key="3">
    <source>
        <dbReference type="ARBA" id="ARBA00022723"/>
    </source>
</evidence>
<dbReference type="GO" id="GO:0008270">
    <property type="term" value="F:zinc ion binding"/>
    <property type="evidence" value="ECO:0007669"/>
    <property type="project" value="InterPro"/>
</dbReference>
<dbReference type="InterPro" id="IPR001148">
    <property type="entry name" value="CA_dom"/>
</dbReference>
<dbReference type="InterPro" id="IPR023561">
    <property type="entry name" value="Carbonic_anhydrase_a-class"/>
</dbReference>
<feature type="domain" description="Alpha-carbonic anhydrase" evidence="8">
    <location>
        <begin position="303"/>
        <end position="623"/>
    </location>
</feature>
<evidence type="ECO:0000259" key="8">
    <source>
        <dbReference type="PROSITE" id="PS51144"/>
    </source>
</evidence>
<evidence type="ECO:0000256" key="6">
    <source>
        <dbReference type="ARBA" id="ARBA00048348"/>
    </source>
</evidence>
<evidence type="ECO:0000256" key="2">
    <source>
        <dbReference type="ARBA" id="ARBA00012925"/>
    </source>
</evidence>
<keyword evidence="10" id="KW-1185">Reference proteome</keyword>
<feature type="region of interest" description="Disordered" evidence="7">
    <location>
        <begin position="1"/>
        <end position="29"/>
    </location>
</feature>
<dbReference type="Gene3D" id="3.10.200.10">
    <property type="entry name" value="Alpha carbonic anhydrase"/>
    <property type="match status" value="1"/>
</dbReference>
<dbReference type="Proteomes" id="UP000094527">
    <property type="component" value="Unassembled WGS sequence"/>
</dbReference>